<dbReference type="Pfam" id="PF23085">
    <property type="entry name" value="RRM_PARP14_3"/>
    <property type="match status" value="1"/>
</dbReference>
<dbReference type="AlphaFoldDB" id="A0ABD0NXI9"/>
<keyword evidence="2" id="KW-1185">Reference proteome</keyword>
<dbReference type="Proteomes" id="UP001529510">
    <property type="component" value="Unassembled WGS sequence"/>
</dbReference>
<dbReference type="EMBL" id="JAMKFB020000019">
    <property type="protein sequence ID" value="KAL0165696.1"/>
    <property type="molecule type" value="Genomic_DNA"/>
</dbReference>
<comment type="caution">
    <text evidence="1">The sequence shown here is derived from an EMBL/GenBank/DDBJ whole genome shotgun (WGS) entry which is preliminary data.</text>
</comment>
<evidence type="ECO:0000313" key="1">
    <source>
        <dbReference type="EMBL" id="KAL0165696.1"/>
    </source>
</evidence>
<protein>
    <submittedName>
        <fullName evidence="1">Uncharacterized protein</fullName>
    </submittedName>
</protein>
<dbReference type="InterPro" id="IPR035979">
    <property type="entry name" value="RBD_domain_sf"/>
</dbReference>
<dbReference type="Gene3D" id="3.30.70.330">
    <property type="match status" value="1"/>
</dbReference>
<evidence type="ECO:0000313" key="2">
    <source>
        <dbReference type="Proteomes" id="UP001529510"/>
    </source>
</evidence>
<dbReference type="InterPro" id="IPR012677">
    <property type="entry name" value="Nucleotide-bd_a/b_plait_sf"/>
</dbReference>
<name>A0ABD0NXI9_CIRMR</name>
<feature type="non-terminal residue" evidence="1">
    <location>
        <position position="63"/>
    </location>
</feature>
<organism evidence="1 2">
    <name type="scientific">Cirrhinus mrigala</name>
    <name type="common">Mrigala</name>
    <dbReference type="NCBI Taxonomy" id="683832"/>
    <lineage>
        <taxon>Eukaryota</taxon>
        <taxon>Metazoa</taxon>
        <taxon>Chordata</taxon>
        <taxon>Craniata</taxon>
        <taxon>Vertebrata</taxon>
        <taxon>Euteleostomi</taxon>
        <taxon>Actinopterygii</taxon>
        <taxon>Neopterygii</taxon>
        <taxon>Teleostei</taxon>
        <taxon>Ostariophysi</taxon>
        <taxon>Cypriniformes</taxon>
        <taxon>Cyprinidae</taxon>
        <taxon>Labeoninae</taxon>
        <taxon>Labeonini</taxon>
        <taxon>Cirrhinus</taxon>
    </lineage>
</organism>
<proteinExistence type="predicted"/>
<reference evidence="1 2" key="1">
    <citation type="submission" date="2024-05" db="EMBL/GenBank/DDBJ databases">
        <title>Genome sequencing and assembly of Indian major carp, Cirrhinus mrigala (Hamilton, 1822).</title>
        <authorList>
            <person name="Mohindra V."/>
            <person name="Chowdhury L.M."/>
            <person name="Lal K."/>
            <person name="Jena J.K."/>
        </authorList>
    </citation>
    <scope>NUCLEOTIDE SEQUENCE [LARGE SCALE GENOMIC DNA]</scope>
    <source>
        <strain evidence="1">CM1030</strain>
        <tissue evidence="1">Blood</tissue>
    </source>
</reference>
<gene>
    <name evidence="1" type="ORF">M9458_037540</name>
</gene>
<accession>A0ABD0NXI9</accession>
<dbReference type="SUPFAM" id="SSF54928">
    <property type="entry name" value="RNA-binding domain, RBD"/>
    <property type="match status" value="1"/>
</dbReference>
<sequence length="63" mass="7278">MRFCRMAENSLEERSLEILDIPEDFDEDFLSLYFDNKRRSGGGNVVSVEKHGNHALVVFEDAE</sequence>